<dbReference type="PROSITE" id="PS51257">
    <property type="entry name" value="PROKAR_LIPOPROTEIN"/>
    <property type="match status" value="1"/>
</dbReference>
<keyword evidence="3" id="KW-0449">Lipoprotein</keyword>
<feature type="compositionally biased region" description="Pro residues" evidence="1">
    <location>
        <begin position="62"/>
        <end position="87"/>
    </location>
</feature>
<feature type="signal peptide" evidence="2">
    <location>
        <begin position="1"/>
        <end position="23"/>
    </location>
</feature>
<evidence type="ECO:0000256" key="1">
    <source>
        <dbReference type="SAM" id="MobiDB-lite"/>
    </source>
</evidence>
<feature type="compositionally biased region" description="Low complexity" evidence="1">
    <location>
        <begin position="43"/>
        <end position="61"/>
    </location>
</feature>
<dbReference type="RefSeq" id="WP_057946581.1">
    <property type="nucleotide sequence ID" value="NZ_CP067396.1"/>
</dbReference>
<protein>
    <submittedName>
        <fullName evidence="3">Lipoprotein</fullName>
    </submittedName>
</protein>
<dbReference type="EMBL" id="CP013140">
    <property type="protein sequence ID" value="ALN56544.1"/>
    <property type="molecule type" value="Genomic_DNA"/>
</dbReference>
<evidence type="ECO:0000313" key="3">
    <source>
        <dbReference type="EMBL" id="ALN56544.1"/>
    </source>
</evidence>
<dbReference type="AlphaFoldDB" id="A0A0S2DDI0"/>
<reference evidence="3 4" key="1">
    <citation type="submission" date="2015-11" db="EMBL/GenBank/DDBJ databases">
        <title>Genome sequences of Lysobacter enzymogenes strain C3 and Lysobacter antibioticus ATCC 29479.</title>
        <authorList>
            <person name="Kobayashi D.Y."/>
        </authorList>
    </citation>
    <scope>NUCLEOTIDE SEQUENCE [LARGE SCALE GENOMIC DNA]</scope>
    <source>
        <strain evidence="3 4">C3</strain>
    </source>
</reference>
<proteinExistence type="predicted"/>
<dbReference type="PATRIC" id="fig|69.6.peg.1171"/>
<evidence type="ECO:0000256" key="2">
    <source>
        <dbReference type="SAM" id="SignalP"/>
    </source>
</evidence>
<evidence type="ECO:0000313" key="4">
    <source>
        <dbReference type="Proteomes" id="UP000061569"/>
    </source>
</evidence>
<dbReference type="Proteomes" id="UP000061569">
    <property type="component" value="Chromosome"/>
</dbReference>
<feature type="chain" id="PRO_5006595019" evidence="2">
    <location>
        <begin position="24"/>
        <end position="102"/>
    </location>
</feature>
<sequence length="102" mass="10150">MSKHDTRTLRPRSLALALSAAFAAVLLGACKQPEQAPPPDPAAGPVAPADTTPPADAGAPPADMPPPADTPPADAPPADPAATAPPPDEGRNKGQTETPPKQ</sequence>
<keyword evidence="2" id="KW-0732">Signal</keyword>
<gene>
    <name evidence="3" type="ORF">GLE_1186</name>
</gene>
<name>A0A0S2DDI0_LYSEN</name>
<accession>A0A0S2DDI0</accession>
<organism evidence="3 4">
    <name type="scientific">Lysobacter enzymogenes</name>
    <dbReference type="NCBI Taxonomy" id="69"/>
    <lineage>
        <taxon>Bacteria</taxon>
        <taxon>Pseudomonadati</taxon>
        <taxon>Pseudomonadota</taxon>
        <taxon>Gammaproteobacteria</taxon>
        <taxon>Lysobacterales</taxon>
        <taxon>Lysobacteraceae</taxon>
        <taxon>Lysobacter</taxon>
    </lineage>
</organism>
<feature type="region of interest" description="Disordered" evidence="1">
    <location>
        <begin position="32"/>
        <end position="102"/>
    </location>
</feature>
<dbReference type="KEGG" id="lez:GLE_1186"/>